<name>A0ABU3S5C4_9HYPH</name>
<evidence type="ECO:0000313" key="2">
    <source>
        <dbReference type="EMBL" id="MDU0339911.1"/>
    </source>
</evidence>
<sequence>MLDAAEFGDAVAMLYEAAMVPDVWPGAIARLAEIVGCTGGLLFAHSGQGTNWVASKEFAPVFDRFMQQGWMNRNARMAGLLAHGGTGFVTDHDLFTDEELARTPLYTDFLRPEGYGWGTATHVRSSSGDDIVFTLERRFEMGPVSRRETTLLDGVRPHLARAAVLASKLQMQRAQASLASFEQAGSPAALIGAGQGVLAANTSFEKLEGQVVIGARDKVAIDDERADALLQKALSELARDQLGDTRSIPAPRRDDRPAFVIHVLPIRRQARDIFSRAQAMLVVTTSERSLQIAASLLCELYDLTKAEAAIAAGLLEGLTGEELARSRGVNRETVRSQIKQVLAKTGCRSQADFIRRLAPLASRK</sequence>
<reference evidence="2 3" key="1">
    <citation type="submission" date="2023-09" db="EMBL/GenBank/DDBJ databases">
        <title>Whole genome shotgun sequencing (WGS) of Bosea sp. ZW T0_25, isolated from stored onions (Allium cepa).</title>
        <authorList>
            <person name="Stoll D.A."/>
            <person name="Huch M."/>
        </authorList>
    </citation>
    <scope>NUCLEOTIDE SEQUENCE [LARGE SCALE GENOMIC DNA]</scope>
    <source>
        <strain evidence="2 3">ZW T0_25</strain>
    </source>
</reference>
<dbReference type="EMBL" id="JAWDID010000009">
    <property type="protein sequence ID" value="MDU0339911.1"/>
    <property type="molecule type" value="Genomic_DNA"/>
</dbReference>
<protein>
    <recommendedName>
        <fullName evidence="1">HTH luxR-type domain-containing protein</fullName>
    </recommendedName>
</protein>
<proteinExistence type="predicted"/>
<dbReference type="Gene3D" id="1.10.10.10">
    <property type="entry name" value="Winged helix-like DNA-binding domain superfamily/Winged helix DNA-binding domain"/>
    <property type="match status" value="1"/>
</dbReference>
<comment type="caution">
    <text evidence="2">The sequence shown here is derived from an EMBL/GenBank/DDBJ whole genome shotgun (WGS) entry which is preliminary data.</text>
</comment>
<dbReference type="SMART" id="SM00421">
    <property type="entry name" value="HTH_LUXR"/>
    <property type="match status" value="1"/>
</dbReference>
<keyword evidence="3" id="KW-1185">Reference proteome</keyword>
<dbReference type="RefSeq" id="WP_316017793.1">
    <property type="nucleotide sequence ID" value="NZ_JAWDID010000009.1"/>
</dbReference>
<dbReference type="InterPro" id="IPR000792">
    <property type="entry name" value="Tscrpt_reg_LuxR_C"/>
</dbReference>
<gene>
    <name evidence="2" type="ORF">RKE40_08465</name>
</gene>
<dbReference type="InterPro" id="IPR036388">
    <property type="entry name" value="WH-like_DNA-bd_sf"/>
</dbReference>
<feature type="domain" description="HTH luxR-type" evidence="1">
    <location>
        <begin position="300"/>
        <end position="357"/>
    </location>
</feature>
<dbReference type="SUPFAM" id="SSF46894">
    <property type="entry name" value="C-terminal effector domain of the bipartite response regulators"/>
    <property type="match status" value="1"/>
</dbReference>
<organism evidence="2 3">
    <name type="scientific">Bosea rubneri</name>
    <dbReference type="NCBI Taxonomy" id="3075434"/>
    <lineage>
        <taxon>Bacteria</taxon>
        <taxon>Pseudomonadati</taxon>
        <taxon>Pseudomonadota</taxon>
        <taxon>Alphaproteobacteria</taxon>
        <taxon>Hyphomicrobiales</taxon>
        <taxon>Boseaceae</taxon>
        <taxon>Bosea</taxon>
    </lineage>
</organism>
<accession>A0ABU3S5C4</accession>
<dbReference type="Proteomes" id="UP001254257">
    <property type="component" value="Unassembled WGS sequence"/>
</dbReference>
<evidence type="ECO:0000259" key="1">
    <source>
        <dbReference type="SMART" id="SM00421"/>
    </source>
</evidence>
<dbReference type="InterPro" id="IPR016032">
    <property type="entry name" value="Sig_transdc_resp-reg_C-effctor"/>
</dbReference>
<evidence type="ECO:0000313" key="3">
    <source>
        <dbReference type="Proteomes" id="UP001254257"/>
    </source>
</evidence>